<protein>
    <submittedName>
        <fullName evidence="5">Bifunctional metallophosphatase/5'-nucleotidase</fullName>
    </submittedName>
</protein>
<reference evidence="5 6" key="1">
    <citation type="submission" date="2018-09" db="EMBL/GenBank/DDBJ databases">
        <title>Paenibacillus aracenensis nov. sp. isolated from a cave in southern Spain.</title>
        <authorList>
            <person name="Jurado V."/>
            <person name="Gutierrez-Patricio S."/>
            <person name="Gonzalez-Pimentel J.L."/>
            <person name="Miller A.Z."/>
            <person name="Laiz L."/>
            <person name="Saiz-Jimenez C."/>
        </authorList>
    </citation>
    <scope>NUCLEOTIDE SEQUENCE [LARGE SCALE GENOMIC DNA]</scope>
    <source>
        <strain evidence="5 6">DSM 22867</strain>
    </source>
</reference>
<feature type="domain" description="Calcineurin-like phosphoesterase" evidence="3">
    <location>
        <begin position="11"/>
        <end position="208"/>
    </location>
</feature>
<dbReference type="PRINTS" id="PR01607">
    <property type="entry name" value="APYRASEFAMLY"/>
</dbReference>
<dbReference type="RefSeq" id="WP_119600154.1">
    <property type="nucleotide sequence ID" value="NZ_QXQA01000007.1"/>
</dbReference>
<keyword evidence="1" id="KW-0732">Signal</keyword>
<evidence type="ECO:0000313" key="6">
    <source>
        <dbReference type="Proteomes" id="UP000266482"/>
    </source>
</evidence>
<dbReference type="GO" id="GO:0030288">
    <property type="term" value="C:outer membrane-bounded periplasmic space"/>
    <property type="evidence" value="ECO:0007669"/>
    <property type="project" value="TreeGrafter"/>
</dbReference>
<dbReference type="OrthoDB" id="9793179at2"/>
<dbReference type="InterPro" id="IPR036907">
    <property type="entry name" value="5'-Nucleotdase_C_sf"/>
</dbReference>
<dbReference type="SUPFAM" id="SSF56300">
    <property type="entry name" value="Metallo-dependent phosphatases"/>
    <property type="match status" value="1"/>
</dbReference>
<gene>
    <name evidence="5" type="ORF">D3P08_13210</name>
</gene>
<dbReference type="AlphaFoldDB" id="A0A3A1UV58"/>
<evidence type="ECO:0000256" key="1">
    <source>
        <dbReference type="ARBA" id="ARBA00022729"/>
    </source>
</evidence>
<dbReference type="PANTHER" id="PTHR11575">
    <property type="entry name" value="5'-NUCLEOTIDASE-RELATED"/>
    <property type="match status" value="1"/>
</dbReference>
<evidence type="ECO:0000259" key="3">
    <source>
        <dbReference type="Pfam" id="PF00149"/>
    </source>
</evidence>
<evidence type="ECO:0000313" key="5">
    <source>
        <dbReference type="EMBL" id="RIX52428.1"/>
    </source>
</evidence>
<name>A0A3A1UV58_9BACL</name>
<keyword evidence="2" id="KW-0547">Nucleotide-binding</keyword>
<keyword evidence="2" id="KW-0378">Hydrolase</keyword>
<evidence type="ECO:0000259" key="4">
    <source>
        <dbReference type="Pfam" id="PF02872"/>
    </source>
</evidence>
<dbReference type="SUPFAM" id="SSF55816">
    <property type="entry name" value="5'-nucleotidase (syn. UDP-sugar hydrolase), C-terminal domain"/>
    <property type="match status" value="1"/>
</dbReference>
<comment type="caution">
    <text evidence="5">The sequence shown here is derived from an EMBL/GenBank/DDBJ whole genome shotgun (WGS) entry which is preliminary data.</text>
</comment>
<dbReference type="EMBL" id="QXQA01000007">
    <property type="protein sequence ID" value="RIX52428.1"/>
    <property type="molecule type" value="Genomic_DNA"/>
</dbReference>
<proteinExistence type="inferred from homology"/>
<organism evidence="5 6">
    <name type="scientific">Paenibacillus nanensis</name>
    <dbReference type="NCBI Taxonomy" id="393251"/>
    <lineage>
        <taxon>Bacteria</taxon>
        <taxon>Bacillati</taxon>
        <taxon>Bacillota</taxon>
        <taxon>Bacilli</taxon>
        <taxon>Bacillales</taxon>
        <taxon>Paenibacillaceae</taxon>
        <taxon>Paenibacillus</taxon>
    </lineage>
</organism>
<dbReference type="Gene3D" id="3.60.21.10">
    <property type="match status" value="1"/>
</dbReference>
<dbReference type="GO" id="GO:0008768">
    <property type="term" value="F:UDP-sugar diphosphatase activity"/>
    <property type="evidence" value="ECO:0007669"/>
    <property type="project" value="TreeGrafter"/>
</dbReference>
<dbReference type="GO" id="GO:0000166">
    <property type="term" value="F:nucleotide binding"/>
    <property type="evidence" value="ECO:0007669"/>
    <property type="project" value="UniProtKB-KW"/>
</dbReference>
<feature type="domain" description="5'-Nucleotidase C-terminal" evidence="4">
    <location>
        <begin position="291"/>
        <end position="425"/>
    </location>
</feature>
<dbReference type="CDD" id="cd00845">
    <property type="entry name" value="MPP_UshA_N_like"/>
    <property type="match status" value="1"/>
</dbReference>
<evidence type="ECO:0000256" key="2">
    <source>
        <dbReference type="RuleBase" id="RU362119"/>
    </source>
</evidence>
<dbReference type="InterPro" id="IPR008334">
    <property type="entry name" value="5'-Nucleotdase_C"/>
</dbReference>
<dbReference type="Pfam" id="PF02872">
    <property type="entry name" value="5_nucleotid_C"/>
    <property type="match status" value="1"/>
</dbReference>
<dbReference type="InterPro" id="IPR004843">
    <property type="entry name" value="Calcineurin-like_PHP"/>
</dbReference>
<dbReference type="GO" id="GO:0008253">
    <property type="term" value="F:5'-nucleotidase activity"/>
    <property type="evidence" value="ECO:0007669"/>
    <property type="project" value="TreeGrafter"/>
</dbReference>
<dbReference type="Proteomes" id="UP000266482">
    <property type="component" value="Unassembled WGS sequence"/>
</dbReference>
<accession>A0A3A1UV58</accession>
<dbReference type="PANTHER" id="PTHR11575:SF23">
    <property type="entry name" value="5-NUCLEOTIDASE FAMILY PROTEIN"/>
    <property type="match status" value="1"/>
</dbReference>
<dbReference type="Gene3D" id="3.90.780.10">
    <property type="entry name" value="5'-Nucleotidase, C-terminal domain"/>
    <property type="match status" value="1"/>
</dbReference>
<dbReference type="InterPro" id="IPR006179">
    <property type="entry name" value="5_nucleotidase/apyrase"/>
</dbReference>
<dbReference type="Pfam" id="PF00149">
    <property type="entry name" value="Metallophos"/>
    <property type="match status" value="1"/>
</dbReference>
<dbReference type="InterPro" id="IPR029052">
    <property type="entry name" value="Metallo-depent_PP-like"/>
</dbReference>
<sequence>MPDSIQTQVVLLHSNDIHSRLENAARISTIIAEERRVWGSGRVLAVDCGDHMDRMRMESEGSGGKVNLALIREAGYEAITLGNNEGLTCSADMLEELFGPPAPFAIVCANMTVSATGTRPDWMLPSVVLRKNGLSIGLIGATANFFEFYSLLGWTTIEPLAAIREQVEQIRERCDVVVVMSHLGINLDRQMAEDIEGIDLIVGGHTHHLLEEPIVIGNTTVCAAGKFGDFVGRVEIGLDPSTGKPHFRASCIPTAAYPERPEAESIIRSYRQSAQHVLSRIVARLSEPLSARPDRESPLANLLAAGLRRWTGAEIGLVNAGQLLGGLAEGAVTAGELHSLCPSPINPCRMVIAGIHLRTALEQSLLEEFIGKPIKGFGFRGEVLGMLAVDGMTISFDSNRAPMKRLVEVKVNGESLQDNRLYTVGSIDMFSFRAGYESLANAESYQFYLPEFIRDIIAHELTNEAAVRASRTQNWLPAR</sequence>
<keyword evidence="6" id="KW-1185">Reference proteome</keyword>
<dbReference type="GO" id="GO:0009166">
    <property type="term" value="P:nucleotide catabolic process"/>
    <property type="evidence" value="ECO:0007669"/>
    <property type="project" value="InterPro"/>
</dbReference>
<comment type="similarity">
    <text evidence="2">Belongs to the 5'-nucleotidase family.</text>
</comment>